<sequence>QWVMLPIETLQACAQNATPSCPLGTSETLFCCGGAPFACWSPPLLPNSVLAQARKLSRLLGLARE</sequence>
<gene>
    <name evidence="1" type="ORF">P7K49_038173</name>
</gene>
<feature type="non-terminal residue" evidence="1">
    <location>
        <position position="1"/>
    </location>
</feature>
<protein>
    <submittedName>
        <fullName evidence="1">Uncharacterized protein</fullName>
    </submittedName>
</protein>
<comment type="caution">
    <text evidence="1">The sequence shown here is derived from an EMBL/GenBank/DDBJ whole genome shotgun (WGS) entry which is preliminary data.</text>
</comment>
<organism evidence="1 2">
    <name type="scientific">Saguinus oedipus</name>
    <name type="common">Cotton-top tamarin</name>
    <name type="synonym">Oedipomidas oedipus</name>
    <dbReference type="NCBI Taxonomy" id="9490"/>
    <lineage>
        <taxon>Eukaryota</taxon>
        <taxon>Metazoa</taxon>
        <taxon>Chordata</taxon>
        <taxon>Craniata</taxon>
        <taxon>Vertebrata</taxon>
        <taxon>Euteleostomi</taxon>
        <taxon>Mammalia</taxon>
        <taxon>Eutheria</taxon>
        <taxon>Euarchontoglires</taxon>
        <taxon>Primates</taxon>
        <taxon>Haplorrhini</taxon>
        <taxon>Platyrrhini</taxon>
        <taxon>Cebidae</taxon>
        <taxon>Callitrichinae</taxon>
        <taxon>Saguinus</taxon>
    </lineage>
</organism>
<evidence type="ECO:0000313" key="2">
    <source>
        <dbReference type="Proteomes" id="UP001266305"/>
    </source>
</evidence>
<name>A0ABQ9TDW3_SAGOE</name>
<dbReference type="EMBL" id="JASSZA010000023">
    <property type="protein sequence ID" value="KAK2082937.1"/>
    <property type="molecule type" value="Genomic_DNA"/>
</dbReference>
<accession>A0ABQ9TDW3</accession>
<evidence type="ECO:0000313" key="1">
    <source>
        <dbReference type="EMBL" id="KAK2082937.1"/>
    </source>
</evidence>
<proteinExistence type="predicted"/>
<dbReference type="Proteomes" id="UP001266305">
    <property type="component" value="Unassembled WGS sequence"/>
</dbReference>
<keyword evidence="2" id="KW-1185">Reference proteome</keyword>
<reference evidence="1 2" key="1">
    <citation type="submission" date="2023-05" db="EMBL/GenBank/DDBJ databases">
        <title>B98-5 Cell Line De Novo Hybrid Assembly: An Optical Mapping Approach.</title>
        <authorList>
            <person name="Kananen K."/>
            <person name="Auerbach J.A."/>
            <person name="Kautto E."/>
            <person name="Blachly J.S."/>
        </authorList>
    </citation>
    <scope>NUCLEOTIDE SEQUENCE [LARGE SCALE GENOMIC DNA]</scope>
    <source>
        <strain evidence="1">B95-8</strain>
        <tissue evidence="1">Cell line</tissue>
    </source>
</reference>
<feature type="non-terminal residue" evidence="1">
    <location>
        <position position="65"/>
    </location>
</feature>